<keyword evidence="3" id="KW-1133">Transmembrane helix</keyword>
<keyword evidence="3" id="KW-0472">Membrane</keyword>
<keyword evidence="1 2" id="KW-0807">Transducer</keyword>
<reference evidence="5 6" key="1">
    <citation type="submission" date="2021-12" db="EMBL/GenBank/DDBJ databases">
        <title>Genome seq of P8.</title>
        <authorList>
            <person name="Seo T."/>
        </authorList>
    </citation>
    <scope>NUCLEOTIDE SEQUENCE [LARGE SCALE GENOMIC DNA]</scope>
    <source>
        <strain evidence="5 6">P8</strain>
    </source>
</reference>
<dbReference type="Proteomes" id="UP001200741">
    <property type="component" value="Unassembled WGS sequence"/>
</dbReference>
<evidence type="ECO:0000256" key="3">
    <source>
        <dbReference type="SAM" id="Phobius"/>
    </source>
</evidence>
<dbReference type="RefSeq" id="WP_233375143.1">
    <property type="nucleotide sequence ID" value="NZ_JAJTWU010000012.1"/>
</dbReference>
<evidence type="ECO:0000313" key="6">
    <source>
        <dbReference type="Proteomes" id="UP001200741"/>
    </source>
</evidence>
<evidence type="ECO:0000313" key="5">
    <source>
        <dbReference type="EMBL" id="MCE4557763.1"/>
    </source>
</evidence>
<feature type="domain" description="Methyl-accepting transducer" evidence="4">
    <location>
        <begin position="101"/>
        <end position="314"/>
    </location>
</feature>
<dbReference type="SUPFAM" id="SSF58104">
    <property type="entry name" value="Methyl-accepting chemotaxis protein (MCP) signaling domain"/>
    <property type="match status" value="1"/>
</dbReference>
<dbReference type="EMBL" id="JAJTWU010000012">
    <property type="protein sequence ID" value="MCE4557763.1"/>
    <property type="molecule type" value="Genomic_DNA"/>
</dbReference>
<dbReference type="PROSITE" id="PS50111">
    <property type="entry name" value="CHEMOTAXIS_TRANSDUC_2"/>
    <property type="match status" value="1"/>
</dbReference>
<accession>A0ABS8Y248</accession>
<dbReference type="SMART" id="SM00283">
    <property type="entry name" value="MA"/>
    <property type="match status" value="1"/>
</dbReference>
<evidence type="ECO:0000256" key="1">
    <source>
        <dbReference type="ARBA" id="ARBA00023224"/>
    </source>
</evidence>
<protein>
    <submittedName>
        <fullName evidence="5">Methyl-accepting chemotaxis protein</fullName>
    </submittedName>
</protein>
<evidence type="ECO:0000256" key="2">
    <source>
        <dbReference type="PROSITE-ProRule" id="PRU00284"/>
    </source>
</evidence>
<dbReference type="InterPro" id="IPR004089">
    <property type="entry name" value="MCPsignal_dom"/>
</dbReference>
<dbReference type="PANTHER" id="PTHR32089">
    <property type="entry name" value="METHYL-ACCEPTING CHEMOTAXIS PROTEIN MCPB"/>
    <property type="match status" value="1"/>
</dbReference>
<name>A0ABS8Y248_9BURK</name>
<dbReference type="PANTHER" id="PTHR32089:SF112">
    <property type="entry name" value="LYSOZYME-LIKE PROTEIN-RELATED"/>
    <property type="match status" value="1"/>
</dbReference>
<sequence>MVESTNNAFLSFASPTVAPRGRAGDLHAFLIGAAGAVAVPVVGGLSLLNLLIALVLVAGGAWSAWQRARIRTTSERSTAAFVTETEQIGRDVLPMWSAHIEESRAQMEQAVAALTLRFGGIVDRLEQALAASNAVASARGEGVFEESSRALRDVLGLLHTAMTSNNELHAEVQSLERFIAELLHMAAEVTAISAQTNMLAINAAIEAAHAGENGRGFGVLAQEVRKLSGLSGDTARRMTEKVNLISDAIKAARQSAEASTERGNASATVAESTISGVLDSFRKVTEGLEASADVLKQESHGIQGEIVEALVQLQFQDRVSQRMTHVRHNIERLPPMLRDMRDRYESGGVLQAVQAGLLLADLESSYAMADERATHRGDGAAAQAAPADEVTFF</sequence>
<keyword evidence="3" id="KW-0812">Transmembrane</keyword>
<proteinExistence type="predicted"/>
<evidence type="ECO:0000259" key="4">
    <source>
        <dbReference type="PROSITE" id="PS50111"/>
    </source>
</evidence>
<comment type="caution">
    <text evidence="5">The sequence shown here is derived from an EMBL/GenBank/DDBJ whole genome shotgun (WGS) entry which is preliminary data.</text>
</comment>
<gene>
    <name evidence="5" type="ORF">LXT13_25560</name>
</gene>
<dbReference type="Pfam" id="PF00015">
    <property type="entry name" value="MCPsignal"/>
    <property type="match status" value="1"/>
</dbReference>
<keyword evidence="6" id="KW-1185">Reference proteome</keyword>
<organism evidence="5 6">
    <name type="scientific">Pelomonas cellulosilytica</name>
    <dbReference type="NCBI Taxonomy" id="2906762"/>
    <lineage>
        <taxon>Bacteria</taxon>
        <taxon>Pseudomonadati</taxon>
        <taxon>Pseudomonadota</taxon>
        <taxon>Betaproteobacteria</taxon>
        <taxon>Burkholderiales</taxon>
        <taxon>Sphaerotilaceae</taxon>
        <taxon>Roseateles</taxon>
    </lineage>
</organism>
<feature type="transmembrane region" description="Helical" evidence="3">
    <location>
        <begin position="29"/>
        <end position="62"/>
    </location>
</feature>
<dbReference type="Gene3D" id="1.10.287.950">
    <property type="entry name" value="Methyl-accepting chemotaxis protein"/>
    <property type="match status" value="1"/>
</dbReference>